<dbReference type="EMBL" id="GBRH01190489">
    <property type="protein sequence ID" value="JAE07407.1"/>
    <property type="molecule type" value="Transcribed_RNA"/>
</dbReference>
<sequence>MVSGASLLEDQNRRLRMSAYGGGAAKKSSLLHVI</sequence>
<name>A0A0A9F4Y5_ARUDO</name>
<organism evidence="1">
    <name type="scientific">Arundo donax</name>
    <name type="common">Giant reed</name>
    <name type="synonym">Donax arundinaceus</name>
    <dbReference type="NCBI Taxonomy" id="35708"/>
    <lineage>
        <taxon>Eukaryota</taxon>
        <taxon>Viridiplantae</taxon>
        <taxon>Streptophyta</taxon>
        <taxon>Embryophyta</taxon>
        <taxon>Tracheophyta</taxon>
        <taxon>Spermatophyta</taxon>
        <taxon>Magnoliopsida</taxon>
        <taxon>Liliopsida</taxon>
        <taxon>Poales</taxon>
        <taxon>Poaceae</taxon>
        <taxon>PACMAD clade</taxon>
        <taxon>Arundinoideae</taxon>
        <taxon>Arundineae</taxon>
        <taxon>Arundo</taxon>
    </lineage>
</organism>
<proteinExistence type="predicted"/>
<reference evidence="1" key="1">
    <citation type="submission" date="2014-09" db="EMBL/GenBank/DDBJ databases">
        <authorList>
            <person name="Magalhaes I.L.F."/>
            <person name="Oliveira U."/>
            <person name="Santos F.R."/>
            <person name="Vidigal T.H.D.A."/>
            <person name="Brescovit A.D."/>
            <person name="Santos A.J."/>
        </authorList>
    </citation>
    <scope>NUCLEOTIDE SEQUENCE</scope>
    <source>
        <tissue evidence="1">Shoot tissue taken approximately 20 cm above the soil surface</tissue>
    </source>
</reference>
<dbReference type="AlphaFoldDB" id="A0A0A9F4Y5"/>
<protein>
    <submittedName>
        <fullName evidence="1">Uncharacterized protein</fullName>
    </submittedName>
</protein>
<evidence type="ECO:0000313" key="1">
    <source>
        <dbReference type="EMBL" id="JAE07407.1"/>
    </source>
</evidence>
<reference evidence="1" key="2">
    <citation type="journal article" date="2015" name="Data Brief">
        <title>Shoot transcriptome of the giant reed, Arundo donax.</title>
        <authorList>
            <person name="Barrero R.A."/>
            <person name="Guerrero F.D."/>
            <person name="Moolhuijzen P."/>
            <person name="Goolsby J.A."/>
            <person name="Tidwell J."/>
            <person name="Bellgard S.E."/>
            <person name="Bellgard M.I."/>
        </authorList>
    </citation>
    <scope>NUCLEOTIDE SEQUENCE</scope>
    <source>
        <tissue evidence="1">Shoot tissue taken approximately 20 cm above the soil surface</tissue>
    </source>
</reference>
<accession>A0A0A9F4Y5</accession>